<reference evidence="3" key="1">
    <citation type="journal article" date="2023" name="IMA Fungus">
        <title>Comparative genomic study of the Penicillium genus elucidates a diverse pangenome and 15 lateral gene transfer events.</title>
        <authorList>
            <person name="Petersen C."/>
            <person name="Sorensen T."/>
            <person name="Nielsen M.R."/>
            <person name="Sondergaard T.E."/>
            <person name="Sorensen J.L."/>
            <person name="Fitzpatrick D.A."/>
            <person name="Frisvad J.C."/>
            <person name="Nielsen K.L."/>
        </authorList>
    </citation>
    <scope>NUCLEOTIDE SEQUENCE</scope>
    <source>
        <strain evidence="3">IBT 15450</strain>
    </source>
</reference>
<gene>
    <name evidence="3" type="ORF">N7460_005263</name>
</gene>
<keyword evidence="2" id="KW-0732">Signal</keyword>
<proteinExistence type="predicted"/>
<dbReference type="Proteomes" id="UP001219568">
    <property type="component" value="Unassembled WGS sequence"/>
</dbReference>
<reference evidence="3" key="2">
    <citation type="submission" date="2023-01" db="EMBL/GenBank/DDBJ databases">
        <authorList>
            <person name="Petersen C."/>
        </authorList>
    </citation>
    <scope>NUCLEOTIDE SEQUENCE</scope>
    <source>
        <strain evidence="3">IBT 15450</strain>
    </source>
</reference>
<dbReference type="AlphaFoldDB" id="A0AAD6IEL3"/>
<accession>A0AAD6IEL3</accession>
<evidence type="ECO:0000256" key="2">
    <source>
        <dbReference type="SAM" id="SignalP"/>
    </source>
</evidence>
<organism evidence="3 4">
    <name type="scientific">Penicillium canescens</name>
    <dbReference type="NCBI Taxonomy" id="5083"/>
    <lineage>
        <taxon>Eukaryota</taxon>
        <taxon>Fungi</taxon>
        <taxon>Dikarya</taxon>
        <taxon>Ascomycota</taxon>
        <taxon>Pezizomycotina</taxon>
        <taxon>Eurotiomycetes</taxon>
        <taxon>Eurotiomycetidae</taxon>
        <taxon>Eurotiales</taxon>
        <taxon>Aspergillaceae</taxon>
        <taxon>Penicillium</taxon>
    </lineage>
</organism>
<evidence type="ECO:0000256" key="1">
    <source>
        <dbReference type="SAM" id="MobiDB-lite"/>
    </source>
</evidence>
<keyword evidence="4" id="KW-1185">Reference proteome</keyword>
<evidence type="ECO:0000313" key="3">
    <source>
        <dbReference type="EMBL" id="KAJ6043908.1"/>
    </source>
</evidence>
<protein>
    <submittedName>
        <fullName evidence="3">Uncharacterized protein</fullName>
    </submittedName>
</protein>
<comment type="caution">
    <text evidence="3">The sequence shown here is derived from an EMBL/GenBank/DDBJ whole genome shotgun (WGS) entry which is preliminary data.</text>
</comment>
<feature type="chain" id="PRO_5042102863" evidence="2">
    <location>
        <begin position="18"/>
        <end position="211"/>
    </location>
</feature>
<evidence type="ECO:0000313" key="4">
    <source>
        <dbReference type="Proteomes" id="UP001219568"/>
    </source>
</evidence>
<dbReference type="EMBL" id="JAQJZL010000004">
    <property type="protein sequence ID" value="KAJ6043908.1"/>
    <property type="molecule type" value="Genomic_DNA"/>
</dbReference>
<sequence>MQYKVLIPLFLAATALAAPAPDATGTSSSYETSDDYDDSYYGLADVPSSILTVLATAIPSSFYDDILNPASRSAIISAAAAGTYPAWYNELPSSVKAWATSNFYDTVTEASATAASISETAVSSASQTAAGSASVTGSSAVAASNTASQTASSSSSASTTSGSASSSDASSSSASASASPSQSTGGAPAPTGGVAMGVAGAAGVLALGLAL</sequence>
<feature type="region of interest" description="Disordered" evidence="1">
    <location>
        <begin position="149"/>
        <end position="189"/>
    </location>
</feature>
<name>A0AAD6IEL3_PENCN</name>
<feature type="signal peptide" evidence="2">
    <location>
        <begin position="1"/>
        <end position="17"/>
    </location>
</feature>